<gene>
    <name evidence="6" type="primary">ruvA</name>
    <name evidence="8" type="ORF">AUJ23_00605</name>
</gene>
<sequence length="192" mass="21018">MISIVSGIIKNKGKSDILVFTSSGIGYEINVSTSFFADLKIGEKIEIYTYLKVAENVLELFGFRNLEEKIFFELLISIKGLGPRGALNILSLGSLDEIQDAIGRGDISYLTQVSGIGRRTAERLVVELKNKIVKSLKSESEGKELIGGKLSDVVEALVAIGHSKDEARDIVKSLDTKDKTVEELLKMALKRG</sequence>
<comment type="function">
    <text evidence="6">The RuvA-RuvB-RuvC complex processes Holliday junction (HJ) DNA during genetic recombination and DNA repair, while the RuvA-RuvB complex plays an important role in the rescue of blocked DNA replication forks via replication fork reversal (RFR). RuvA specifically binds to HJ cruciform DNA, conferring on it an open structure. The RuvB hexamer acts as an ATP-dependent pump, pulling dsDNA into and through the RuvAB complex. HJ branch migration allows RuvC to scan DNA until it finds its consensus sequence, where it cleaves and resolves the cruciform DNA.</text>
</comment>
<reference evidence="8 9" key="1">
    <citation type="journal article" date="2016" name="Environ. Microbiol.">
        <title>Genomic resolution of a cold subsurface aquifer community provides metabolic insights for novel microbes adapted to high CO concentrations.</title>
        <authorList>
            <person name="Probst A.J."/>
            <person name="Castelle C.J."/>
            <person name="Singh A."/>
            <person name="Brown C.T."/>
            <person name="Anantharaman K."/>
            <person name="Sharon I."/>
            <person name="Hug L.A."/>
            <person name="Burstein D."/>
            <person name="Emerson J.B."/>
            <person name="Thomas B.C."/>
            <person name="Banfield J.F."/>
        </authorList>
    </citation>
    <scope>NUCLEOTIDE SEQUENCE [LARGE SCALE GENOMIC DNA]</scope>
    <source>
        <strain evidence="8">CG1_02_32_51</strain>
    </source>
</reference>
<comment type="caution">
    <text evidence="8">The sequence shown here is derived from an EMBL/GenBank/DDBJ whole genome shotgun (WGS) entry which is preliminary data.</text>
</comment>
<dbReference type="Gene3D" id="2.40.50.140">
    <property type="entry name" value="Nucleic acid-binding proteins"/>
    <property type="match status" value="1"/>
</dbReference>
<dbReference type="GO" id="GO:0009379">
    <property type="term" value="C:Holliday junction helicase complex"/>
    <property type="evidence" value="ECO:0007669"/>
    <property type="project" value="InterPro"/>
</dbReference>
<dbReference type="Pfam" id="PF01330">
    <property type="entry name" value="RuvA_N"/>
    <property type="match status" value="1"/>
</dbReference>
<dbReference type="InterPro" id="IPR036267">
    <property type="entry name" value="RuvA_C_sf"/>
</dbReference>
<comment type="subunit">
    <text evidence="6">Homotetramer. Forms an RuvA(8)-RuvB(12)-Holliday junction (HJ) complex. HJ DNA is sandwiched between 2 RuvA tetramers; dsDNA enters through RuvA and exits via RuvB. An RuvB hexamer assembles on each DNA strand where it exits the tetramer. Each RuvB hexamer is contacted by two RuvA subunits (via domain III) on 2 adjacent RuvB subunits; this complex drives branch migration. In the full resolvosome a probable DNA-RuvA(4)-RuvB(12)-RuvC(2) complex forms which resolves the HJ.</text>
</comment>
<feature type="domain" description="Helix-hairpin-helix DNA-binding motif class 1" evidence="7">
    <location>
        <begin position="108"/>
        <end position="127"/>
    </location>
</feature>
<dbReference type="InterPro" id="IPR013849">
    <property type="entry name" value="DNA_helicase_Holl-junc_RuvA_I"/>
</dbReference>
<evidence type="ECO:0000256" key="3">
    <source>
        <dbReference type="ARBA" id="ARBA00023125"/>
    </source>
</evidence>
<comment type="similarity">
    <text evidence="6">Belongs to the RuvA family.</text>
</comment>
<dbReference type="SUPFAM" id="SSF47781">
    <property type="entry name" value="RuvA domain 2-like"/>
    <property type="match status" value="1"/>
</dbReference>
<dbReference type="AlphaFoldDB" id="A0A1J4U717"/>
<dbReference type="CDD" id="cd14332">
    <property type="entry name" value="UBA_RuvA_C"/>
    <property type="match status" value="1"/>
</dbReference>
<keyword evidence="3 6" id="KW-0238">DNA-binding</keyword>
<dbReference type="GO" id="GO:0006310">
    <property type="term" value="P:DNA recombination"/>
    <property type="evidence" value="ECO:0007669"/>
    <property type="project" value="UniProtKB-UniRule"/>
</dbReference>
<feature type="domain" description="Helix-hairpin-helix DNA-binding motif class 1" evidence="7">
    <location>
        <begin position="73"/>
        <end position="92"/>
    </location>
</feature>
<dbReference type="Gene3D" id="1.10.150.20">
    <property type="entry name" value="5' to 3' exonuclease, C-terminal subdomain"/>
    <property type="match status" value="1"/>
</dbReference>
<dbReference type="GO" id="GO:0048476">
    <property type="term" value="C:Holliday junction resolvase complex"/>
    <property type="evidence" value="ECO:0007669"/>
    <property type="project" value="UniProtKB-UniRule"/>
</dbReference>
<dbReference type="InterPro" id="IPR012340">
    <property type="entry name" value="NA-bd_OB-fold"/>
</dbReference>
<evidence type="ECO:0000256" key="1">
    <source>
        <dbReference type="ARBA" id="ARBA00022490"/>
    </source>
</evidence>
<keyword evidence="8" id="KW-0067">ATP-binding</keyword>
<evidence type="ECO:0000256" key="4">
    <source>
        <dbReference type="ARBA" id="ARBA00023172"/>
    </source>
</evidence>
<dbReference type="InterPro" id="IPR011114">
    <property type="entry name" value="RuvA_C"/>
</dbReference>
<keyword evidence="4 6" id="KW-0233">DNA recombination</keyword>
<keyword evidence="5 6" id="KW-0234">DNA repair</keyword>
<dbReference type="EMBL" id="MNVC01000007">
    <property type="protein sequence ID" value="OIO20314.1"/>
    <property type="molecule type" value="Genomic_DNA"/>
</dbReference>
<dbReference type="HAMAP" id="MF_00031">
    <property type="entry name" value="DNA_HJ_migration_RuvA"/>
    <property type="match status" value="1"/>
</dbReference>
<accession>A0A1J4U717</accession>
<name>A0A1J4U717_9BACT</name>
<keyword evidence="8" id="KW-0547">Nucleotide-binding</keyword>
<feature type="region of interest" description="Domain I" evidence="6">
    <location>
        <begin position="1"/>
        <end position="64"/>
    </location>
</feature>
<keyword evidence="2 6" id="KW-0227">DNA damage</keyword>
<evidence type="ECO:0000259" key="7">
    <source>
        <dbReference type="SMART" id="SM00278"/>
    </source>
</evidence>
<organism evidence="8 9">
    <name type="scientific">Candidatus Magasanikbacteria bacterium CG1_02_32_51</name>
    <dbReference type="NCBI Taxonomy" id="1805238"/>
    <lineage>
        <taxon>Bacteria</taxon>
        <taxon>Candidatus Magasanikiibacteriota</taxon>
    </lineage>
</organism>
<comment type="caution">
    <text evidence="6">Lacks conserved residue(s) required for the propagation of feature annotation.</text>
</comment>
<evidence type="ECO:0000313" key="8">
    <source>
        <dbReference type="EMBL" id="OIO20314.1"/>
    </source>
</evidence>
<keyword evidence="8" id="KW-0347">Helicase</keyword>
<dbReference type="Gene3D" id="1.10.8.10">
    <property type="entry name" value="DNA helicase RuvA subunit, C-terminal domain"/>
    <property type="match status" value="1"/>
</dbReference>
<dbReference type="InterPro" id="IPR003583">
    <property type="entry name" value="Hlx-hairpin-Hlx_DNA-bd_motif"/>
</dbReference>
<dbReference type="InterPro" id="IPR000085">
    <property type="entry name" value="RuvA"/>
</dbReference>
<dbReference type="STRING" id="1805238.AUJ23_00605"/>
<dbReference type="SUPFAM" id="SSF50249">
    <property type="entry name" value="Nucleic acid-binding proteins"/>
    <property type="match status" value="1"/>
</dbReference>
<dbReference type="Pfam" id="PF07499">
    <property type="entry name" value="RuvA_C"/>
    <property type="match status" value="1"/>
</dbReference>
<dbReference type="NCBIfam" id="TIGR00084">
    <property type="entry name" value="ruvA"/>
    <property type="match status" value="1"/>
</dbReference>
<evidence type="ECO:0000256" key="6">
    <source>
        <dbReference type="HAMAP-Rule" id="MF_00031"/>
    </source>
</evidence>
<dbReference type="GO" id="GO:0000400">
    <property type="term" value="F:four-way junction DNA binding"/>
    <property type="evidence" value="ECO:0007669"/>
    <property type="project" value="UniProtKB-UniRule"/>
</dbReference>
<dbReference type="GO" id="GO:0005524">
    <property type="term" value="F:ATP binding"/>
    <property type="evidence" value="ECO:0007669"/>
    <property type="project" value="InterPro"/>
</dbReference>
<dbReference type="Proteomes" id="UP000181941">
    <property type="component" value="Unassembled WGS sequence"/>
</dbReference>
<dbReference type="GO" id="GO:0005737">
    <property type="term" value="C:cytoplasm"/>
    <property type="evidence" value="ECO:0007669"/>
    <property type="project" value="UniProtKB-SubCell"/>
</dbReference>
<proteinExistence type="inferred from homology"/>
<dbReference type="Pfam" id="PF14520">
    <property type="entry name" value="HHH_5"/>
    <property type="match status" value="1"/>
</dbReference>
<keyword evidence="8" id="KW-0378">Hydrolase</keyword>
<dbReference type="GO" id="GO:0009378">
    <property type="term" value="F:four-way junction helicase activity"/>
    <property type="evidence" value="ECO:0007669"/>
    <property type="project" value="InterPro"/>
</dbReference>
<dbReference type="InterPro" id="IPR010994">
    <property type="entry name" value="RuvA_2-like"/>
</dbReference>
<keyword evidence="1 6" id="KW-0963">Cytoplasm</keyword>
<dbReference type="GO" id="GO:0006281">
    <property type="term" value="P:DNA repair"/>
    <property type="evidence" value="ECO:0007669"/>
    <property type="project" value="UniProtKB-UniRule"/>
</dbReference>
<dbReference type="SMART" id="SM00278">
    <property type="entry name" value="HhH1"/>
    <property type="match status" value="2"/>
</dbReference>
<evidence type="ECO:0000313" key="9">
    <source>
        <dbReference type="Proteomes" id="UP000181941"/>
    </source>
</evidence>
<dbReference type="SUPFAM" id="SSF46929">
    <property type="entry name" value="DNA helicase RuvA subunit, C-terminal domain"/>
    <property type="match status" value="1"/>
</dbReference>
<evidence type="ECO:0000256" key="2">
    <source>
        <dbReference type="ARBA" id="ARBA00022763"/>
    </source>
</evidence>
<protein>
    <recommendedName>
        <fullName evidence="6">Holliday junction branch migration complex subunit RuvA</fullName>
    </recommendedName>
</protein>
<comment type="subcellular location">
    <subcellularLocation>
        <location evidence="6">Cytoplasm</location>
    </subcellularLocation>
</comment>
<comment type="domain">
    <text evidence="6">Has three domains with a flexible linker between the domains II and III and assumes an 'L' shape. Domain III is highly mobile and contacts RuvB.</text>
</comment>
<feature type="region of interest" description="Domain III" evidence="6">
    <location>
        <begin position="149"/>
        <end position="192"/>
    </location>
</feature>
<evidence type="ECO:0000256" key="5">
    <source>
        <dbReference type="ARBA" id="ARBA00023204"/>
    </source>
</evidence>